<dbReference type="EMBL" id="FXSZ01000001">
    <property type="protein sequence ID" value="SMO38133.1"/>
    <property type="molecule type" value="Genomic_DNA"/>
</dbReference>
<dbReference type="NCBIfam" id="TIGR01146">
    <property type="entry name" value="ATPsyn_F1gamma"/>
    <property type="match status" value="1"/>
</dbReference>
<dbReference type="CDD" id="cd12151">
    <property type="entry name" value="F1-ATPase_gamma"/>
    <property type="match status" value="1"/>
</dbReference>
<dbReference type="AlphaFoldDB" id="A0A521ATI1"/>
<proteinExistence type="inferred from homology"/>
<dbReference type="PANTHER" id="PTHR11693">
    <property type="entry name" value="ATP SYNTHASE GAMMA CHAIN"/>
    <property type="match status" value="1"/>
</dbReference>
<evidence type="ECO:0000256" key="11">
    <source>
        <dbReference type="HAMAP-Rule" id="MF_00815"/>
    </source>
</evidence>
<comment type="similarity">
    <text evidence="3 11">Belongs to the ATPase gamma chain family.</text>
</comment>
<keyword evidence="6 11" id="KW-0406">Ion transport</keyword>
<name>A0A521ATI1_9SPHI</name>
<dbReference type="InterPro" id="IPR035968">
    <property type="entry name" value="ATP_synth_F1_ATPase_gsu"/>
</dbReference>
<evidence type="ECO:0000256" key="6">
    <source>
        <dbReference type="ARBA" id="ARBA00023065"/>
    </source>
</evidence>
<dbReference type="GO" id="GO:0042777">
    <property type="term" value="P:proton motive force-driven plasma membrane ATP synthesis"/>
    <property type="evidence" value="ECO:0007669"/>
    <property type="project" value="UniProtKB-UniRule"/>
</dbReference>
<dbReference type="FunFam" id="1.10.287.80:FF:000003">
    <property type="entry name" value="ATP synthase gamma chain, chloroplastic"/>
    <property type="match status" value="1"/>
</dbReference>
<dbReference type="OrthoDB" id="9812769at2"/>
<evidence type="ECO:0000256" key="9">
    <source>
        <dbReference type="ARBA" id="ARBA00023310"/>
    </source>
</evidence>
<evidence type="ECO:0000256" key="4">
    <source>
        <dbReference type="ARBA" id="ARBA00022448"/>
    </source>
</evidence>
<keyword evidence="13" id="KW-1185">Reference proteome</keyword>
<dbReference type="GO" id="GO:0005524">
    <property type="term" value="F:ATP binding"/>
    <property type="evidence" value="ECO:0007669"/>
    <property type="project" value="UniProtKB-UniRule"/>
</dbReference>
<dbReference type="GO" id="GO:0046933">
    <property type="term" value="F:proton-transporting ATP synthase activity, rotational mechanism"/>
    <property type="evidence" value="ECO:0007669"/>
    <property type="project" value="UniProtKB-UniRule"/>
</dbReference>
<dbReference type="InterPro" id="IPR000131">
    <property type="entry name" value="ATP_synth_F1_gsu"/>
</dbReference>
<evidence type="ECO:0000313" key="12">
    <source>
        <dbReference type="EMBL" id="SMO38133.1"/>
    </source>
</evidence>
<dbReference type="InterPro" id="IPR023632">
    <property type="entry name" value="ATP_synth_F1_gsu_CS"/>
</dbReference>
<evidence type="ECO:0000256" key="2">
    <source>
        <dbReference type="ARBA" id="ARBA00004170"/>
    </source>
</evidence>
<keyword evidence="8 11" id="KW-0139">CF(1)</keyword>
<comment type="subcellular location">
    <subcellularLocation>
        <location evidence="11">Cell membrane</location>
        <topology evidence="11">Peripheral membrane protein</topology>
    </subcellularLocation>
    <subcellularLocation>
        <location evidence="2">Membrane</location>
        <topology evidence="2">Peripheral membrane protein</topology>
    </subcellularLocation>
    <subcellularLocation>
        <location evidence="10">Thylakoid</location>
    </subcellularLocation>
</comment>
<gene>
    <name evidence="11" type="primary">atpG</name>
    <name evidence="12" type="ORF">SAMN06265350_101394</name>
</gene>
<dbReference type="HAMAP" id="MF_00815">
    <property type="entry name" value="ATP_synth_gamma_bact"/>
    <property type="match status" value="1"/>
</dbReference>
<keyword evidence="4 11" id="KW-0813">Transport</keyword>
<reference evidence="12 13" key="1">
    <citation type="submission" date="2017-05" db="EMBL/GenBank/DDBJ databases">
        <authorList>
            <person name="Varghese N."/>
            <person name="Submissions S."/>
        </authorList>
    </citation>
    <scope>NUCLEOTIDE SEQUENCE [LARGE SCALE GENOMIC DNA]</scope>
    <source>
        <strain evidence="12 13">DSM 21342</strain>
    </source>
</reference>
<dbReference type="Gene3D" id="3.40.1380.10">
    <property type="match status" value="1"/>
</dbReference>
<dbReference type="Gene3D" id="1.10.287.80">
    <property type="entry name" value="ATP synthase, gamma subunit, helix hairpin domain"/>
    <property type="match status" value="1"/>
</dbReference>
<comment type="subunit">
    <text evidence="11">F-type ATPases have 2 components, CF(1) - the catalytic core - and CF(0) - the membrane proton channel. CF(1) has five subunits: alpha(3), beta(3), gamma(1), delta(1), epsilon(1). CF(0) has three main subunits: a, b and c.</text>
</comment>
<keyword evidence="5 11" id="KW-0375">Hydrogen ion transport</keyword>
<keyword evidence="9 11" id="KW-0066">ATP synthesis</keyword>
<organism evidence="12 13">
    <name type="scientific">Solitalea koreensis</name>
    <dbReference type="NCBI Taxonomy" id="543615"/>
    <lineage>
        <taxon>Bacteria</taxon>
        <taxon>Pseudomonadati</taxon>
        <taxon>Bacteroidota</taxon>
        <taxon>Sphingobacteriia</taxon>
        <taxon>Sphingobacteriales</taxon>
        <taxon>Sphingobacteriaceae</taxon>
        <taxon>Solitalea</taxon>
    </lineage>
</organism>
<dbReference type="GO" id="GO:0045259">
    <property type="term" value="C:proton-transporting ATP synthase complex"/>
    <property type="evidence" value="ECO:0007669"/>
    <property type="project" value="UniProtKB-KW"/>
</dbReference>
<evidence type="ECO:0000256" key="7">
    <source>
        <dbReference type="ARBA" id="ARBA00023136"/>
    </source>
</evidence>
<evidence type="ECO:0000256" key="1">
    <source>
        <dbReference type="ARBA" id="ARBA00003456"/>
    </source>
</evidence>
<dbReference type="PROSITE" id="PS00153">
    <property type="entry name" value="ATPASE_GAMMA"/>
    <property type="match status" value="1"/>
</dbReference>
<comment type="function">
    <text evidence="1 11">Produces ATP from ADP in the presence of a proton gradient across the membrane. The gamma chain is believed to be important in regulating ATPase activity and the flow of protons through the CF(0) complex.</text>
</comment>
<dbReference type="GO" id="GO:0005886">
    <property type="term" value="C:plasma membrane"/>
    <property type="evidence" value="ECO:0007669"/>
    <property type="project" value="UniProtKB-SubCell"/>
</dbReference>
<keyword evidence="7 11" id="KW-0472">Membrane</keyword>
<evidence type="ECO:0000256" key="3">
    <source>
        <dbReference type="ARBA" id="ARBA00007681"/>
    </source>
</evidence>
<dbReference type="PANTHER" id="PTHR11693:SF22">
    <property type="entry name" value="ATP SYNTHASE SUBUNIT GAMMA, MITOCHONDRIAL"/>
    <property type="match status" value="1"/>
</dbReference>
<dbReference type="Proteomes" id="UP000315971">
    <property type="component" value="Unassembled WGS sequence"/>
</dbReference>
<dbReference type="PRINTS" id="PR00126">
    <property type="entry name" value="ATPASEGAMMA"/>
</dbReference>
<keyword evidence="11" id="KW-1003">Cell membrane</keyword>
<protein>
    <recommendedName>
        <fullName evidence="11">ATP synthase gamma chain</fullName>
    </recommendedName>
    <alternativeName>
        <fullName evidence="11">ATP synthase F1 sector gamma subunit</fullName>
    </alternativeName>
    <alternativeName>
        <fullName evidence="11">F-ATPase gamma subunit</fullName>
    </alternativeName>
</protein>
<evidence type="ECO:0000313" key="13">
    <source>
        <dbReference type="Proteomes" id="UP000315971"/>
    </source>
</evidence>
<evidence type="ECO:0000256" key="10">
    <source>
        <dbReference type="ARBA" id="ARBA00060385"/>
    </source>
</evidence>
<dbReference type="Pfam" id="PF00231">
    <property type="entry name" value="ATP-synt"/>
    <property type="match status" value="1"/>
</dbReference>
<dbReference type="SUPFAM" id="SSF52943">
    <property type="entry name" value="ATP synthase (F1-ATPase), gamma subunit"/>
    <property type="match status" value="1"/>
</dbReference>
<dbReference type="RefSeq" id="WP_142600991.1">
    <property type="nucleotide sequence ID" value="NZ_FXSZ01000001.1"/>
</dbReference>
<accession>A0A521ATI1</accession>
<evidence type="ECO:0000256" key="5">
    <source>
        <dbReference type="ARBA" id="ARBA00022781"/>
    </source>
</evidence>
<sequence length="293" mass="32500">MANLKEVRLRIASVKSTQQITKAMKMVSAAKFKRATDAIVQMRPFANKLKDMLSNVSESLSDMDNVYTQEREVNNVLIVVITSNRGLAGAFNNNVIKTANNIIAENYLEHKRKGNLHIVAVGKKAQDFYTRAKYNVIGNNNELFNKLNFENSTAIVEGIMEGFANGKYDRVELVYNQFKNAAVQILTTEQLLPLPKAVASTGKSAKVDYLFEPSIEEIIEDLIPRSIKLQFFKALLDSHASEHGARMTAMDKATDNAGELLKSLTLQYNQARQAAITNEILEIVSGANALAEA</sequence>
<dbReference type="GO" id="GO:0009579">
    <property type="term" value="C:thylakoid"/>
    <property type="evidence" value="ECO:0007669"/>
    <property type="project" value="UniProtKB-SubCell"/>
</dbReference>
<evidence type="ECO:0000256" key="8">
    <source>
        <dbReference type="ARBA" id="ARBA00023196"/>
    </source>
</evidence>